<feature type="transmembrane region" description="Helical" evidence="1">
    <location>
        <begin position="103"/>
        <end position="122"/>
    </location>
</feature>
<feature type="transmembrane region" description="Helical" evidence="1">
    <location>
        <begin position="159"/>
        <end position="184"/>
    </location>
</feature>
<evidence type="ECO:0000256" key="1">
    <source>
        <dbReference type="SAM" id="Phobius"/>
    </source>
</evidence>
<dbReference type="SUPFAM" id="SSF81321">
    <property type="entry name" value="Family A G protein-coupled receptor-like"/>
    <property type="match status" value="1"/>
</dbReference>
<dbReference type="AlphaFoldDB" id="A0A6J8AUC2"/>
<keyword evidence="3" id="KW-1185">Reference proteome</keyword>
<keyword evidence="1" id="KW-0812">Transmembrane</keyword>
<feature type="transmembrane region" description="Helical" evidence="1">
    <location>
        <begin position="12"/>
        <end position="32"/>
    </location>
</feature>
<dbReference type="Proteomes" id="UP000507470">
    <property type="component" value="Unassembled WGS sequence"/>
</dbReference>
<accession>A0A6J8AUC2</accession>
<gene>
    <name evidence="2" type="ORF">MCOR_11570</name>
</gene>
<proteinExistence type="predicted"/>
<keyword evidence="1" id="KW-0472">Membrane</keyword>
<organism evidence="2 3">
    <name type="scientific">Mytilus coruscus</name>
    <name type="common">Sea mussel</name>
    <dbReference type="NCBI Taxonomy" id="42192"/>
    <lineage>
        <taxon>Eukaryota</taxon>
        <taxon>Metazoa</taxon>
        <taxon>Spiralia</taxon>
        <taxon>Lophotrochozoa</taxon>
        <taxon>Mollusca</taxon>
        <taxon>Bivalvia</taxon>
        <taxon>Autobranchia</taxon>
        <taxon>Pteriomorphia</taxon>
        <taxon>Mytilida</taxon>
        <taxon>Mytiloidea</taxon>
        <taxon>Mytilidae</taxon>
        <taxon>Mytilinae</taxon>
        <taxon>Mytilus</taxon>
    </lineage>
</organism>
<evidence type="ECO:0000313" key="3">
    <source>
        <dbReference type="Proteomes" id="UP000507470"/>
    </source>
</evidence>
<dbReference type="OrthoDB" id="6177426at2759"/>
<evidence type="ECO:0000313" key="2">
    <source>
        <dbReference type="EMBL" id="CAC5374025.1"/>
    </source>
</evidence>
<reference evidence="2 3" key="1">
    <citation type="submission" date="2020-06" db="EMBL/GenBank/DDBJ databases">
        <authorList>
            <person name="Li R."/>
            <person name="Bekaert M."/>
        </authorList>
    </citation>
    <scope>NUCLEOTIDE SEQUENCE [LARGE SCALE GENOMIC DNA]</scope>
    <source>
        <strain evidence="3">wild</strain>
    </source>
</reference>
<protein>
    <submittedName>
        <fullName evidence="2">Uncharacterized protein</fullName>
    </submittedName>
</protein>
<feature type="transmembrane region" description="Helical" evidence="1">
    <location>
        <begin position="52"/>
        <end position="75"/>
    </location>
</feature>
<dbReference type="EMBL" id="CACVKT020001979">
    <property type="protein sequence ID" value="CAC5374025.1"/>
    <property type="molecule type" value="Genomic_DNA"/>
</dbReference>
<keyword evidence="1" id="KW-1133">Transmembrane helix</keyword>
<name>A0A6J8AUC2_MYTCO</name>
<dbReference type="Gene3D" id="1.20.1070.10">
    <property type="entry name" value="Rhodopsin 7-helix transmembrane proteins"/>
    <property type="match status" value="1"/>
</dbReference>
<sequence>MTDELKYGCLMMSMFASICFGATSAQLAVVAVDRFQASFPKPTTTLQRRRVLLGYFAFGIDVCIIVFYVTVAALYSEPDVADCQENVKVYGNMSYSVTVAEGLWTLCCVMLVEIPFCLATIYRIKQTGVKVQPVNNDGIVSTSIPTLSFQKKMKKKMKACTIMCFLVVIHVTTHISLLCLLSVITYKPDQYKTLYQLSWTVTLVQSILDPVLLLRMIPSRLQFG</sequence>